<dbReference type="EMBL" id="BONQ01000113">
    <property type="protein sequence ID" value="GIG49202.1"/>
    <property type="molecule type" value="Genomic_DNA"/>
</dbReference>
<dbReference type="RefSeq" id="WP_203850897.1">
    <property type="nucleotide sequence ID" value="NZ_BAAAVW010000008.1"/>
</dbReference>
<dbReference type="InterPro" id="IPR000073">
    <property type="entry name" value="AB_hydrolase_1"/>
</dbReference>
<dbReference type="AlphaFoldDB" id="A0A919PT32"/>
<sequence>MRARQADTEGFIEHDGVKIHFEVYGEGGPTILLLPTWTLVHKRIWKMQLPYLARHFRVVTYDGPGNGRSDRPTTPPAYGQAAQVAYALAVLDATGTDKAVVVALSRAVNWALELAAEHPARVHGTVAIGASIALTPPGQARAASGGLDDPPAPDLPPSAVPRLGTDPASHWRKYNRRYWHTRHDDFAWFFMGQCFNEPHSTKAVEDGVGWALETTGAVLDVESQADRPDRDALESWCARLTSPVLVLHGSADHVVPLARSEALAELTGGDLVVIDGGGHIPIARDPVQVNLHVRGFAERFRPAAPTRQVWSRWQSRPQRVLYLSSPIGLGHARRDLAIATQLRELRPGVQIDWLTQHPVTRMLADAGERVHPASRFLANESAHVESESGEHDLHCFEALRRMDEILLANFMVFHDLLAQERYDLVVGDEAWDVDHFLHENPELKRSAYAWLTDFVGFLPMPAGGEREALVAADYNAEMIGHIARYPRLRDRSIFVGDPDDVVDERFGPDLPRIRDWTSEHYDFAGYVTGAGPAAPDAGTRAALRASLGYRDGERVCVVTVGGSGVGGHLLRLVAAAFPEAARKVPGLRMILVAGPRIDPASVPAPAGLEVRPYVPSLDRHLAACDLAVVQGGLTTCMELTAAGRPFIYVPLRNHFEQQFHVTHRLRRHGAGRRMDYDTLTPDTLAAAIAEEIERPVTYRPVPGDGAARAAALLAELF</sequence>
<dbReference type="Pfam" id="PF00561">
    <property type="entry name" value="Abhydrolase_1"/>
    <property type="match status" value="1"/>
</dbReference>
<evidence type="ECO:0000259" key="3">
    <source>
        <dbReference type="Pfam" id="PF04101"/>
    </source>
</evidence>
<feature type="compositionally biased region" description="Pro residues" evidence="1">
    <location>
        <begin position="150"/>
        <end position="159"/>
    </location>
</feature>
<dbReference type="Gene3D" id="3.40.50.1820">
    <property type="entry name" value="alpha/beta hydrolase"/>
    <property type="match status" value="1"/>
</dbReference>
<reference evidence="4" key="1">
    <citation type="submission" date="2021-01" db="EMBL/GenBank/DDBJ databases">
        <title>Whole genome shotgun sequence of Dactylosporangium siamense NBRC 106093.</title>
        <authorList>
            <person name="Komaki H."/>
            <person name="Tamura T."/>
        </authorList>
    </citation>
    <scope>NUCLEOTIDE SEQUENCE</scope>
    <source>
        <strain evidence="4">NBRC 106093</strain>
    </source>
</reference>
<dbReference type="GO" id="GO:0016758">
    <property type="term" value="F:hexosyltransferase activity"/>
    <property type="evidence" value="ECO:0007669"/>
    <property type="project" value="InterPro"/>
</dbReference>
<dbReference type="InterPro" id="IPR007235">
    <property type="entry name" value="Glyco_trans_28_C"/>
</dbReference>
<feature type="domain" description="AB hydrolase-1" evidence="2">
    <location>
        <begin position="29"/>
        <end position="282"/>
    </location>
</feature>
<proteinExistence type="predicted"/>
<dbReference type="SUPFAM" id="SSF53474">
    <property type="entry name" value="alpha/beta-Hydrolases"/>
    <property type="match status" value="1"/>
</dbReference>
<evidence type="ECO:0000313" key="5">
    <source>
        <dbReference type="Proteomes" id="UP000660611"/>
    </source>
</evidence>
<dbReference type="GO" id="GO:0016020">
    <property type="term" value="C:membrane"/>
    <property type="evidence" value="ECO:0007669"/>
    <property type="project" value="TreeGrafter"/>
</dbReference>
<dbReference type="InterPro" id="IPR029058">
    <property type="entry name" value="AB_hydrolase_fold"/>
</dbReference>
<protein>
    <recommendedName>
        <fullName evidence="6">Alpha/beta fold hydrolase</fullName>
    </recommendedName>
</protein>
<dbReference type="Gene3D" id="3.40.50.2000">
    <property type="entry name" value="Glycogen Phosphorylase B"/>
    <property type="match status" value="2"/>
</dbReference>
<evidence type="ECO:0000256" key="1">
    <source>
        <dbReference type="SAM" id="MobiDB-lite"/>
    </source>
</evidence>
<dbReference type="InterPro" id="IPR050266">
    <property type="entry name" value="AB_hydrolase_sf"/>
</dbReference>
<name>A0A919PT32_9ACTN</name>
<evidence type="ECO:0000313" key="4">
    <source>
        <dbReference type="EMBL" id="GIG49202.1"/>
    </source>
</evidence>
<dbReference type="PANTHER" id="PTHR43798">
    <property type="entry name" value="MONOACYLGLYCEROL LIPASE"/>
    <property type="match status" value="1"/>
</dbReference>
<keyword evidence="5" id="KW-1185">Reference proteome</keyword>
<dbReference type="Proteomes" id="UP000660611">
    <property type="component" value="Unassembled WGS sequence"/>
</dbReference>
<gene>
    <name evidence="4" type="ORF">Dsi01nite_072430</name>
</gene>
<evidence type="ECO:0000259" key="2">
    <source>
        <dbReference type="Pfam" id="PF00561"/>
    </source>
</evidence>
<evidence type="ECO:0008006" key="6">
    <source>
        <dbReference type="Google" id="ProtNLM"/>
    </source>
</evidence>
<dbReference type="Pfam" id="PF04101">
    <property type="entry name" value="Glyco_tran_28_C"/>
    <property type="match status" value="1"/>
</dbReference>
<dbReference type="PANTHER" id="PTHR43798:SF5">
    <property type="entry name" value="MONOACYLGLYCEROL LIPASE ABHD6"/>
    <property type="match status" value="1"/>
</dbReference>
<dbReference type="GO" id="GO:0046464">
    <property type="term" value="P:acylglycerol catabolic process"/>
    <property type="evidence" value="ECO:0007669"/>
    <property type="project" value="TreeGrafter"/>
</dbReference>
<comment type="caution">
    <text evidence="4">The sequence shown here is derived from an EMBL/GenBank/DDBJ whole genome shotgun (WGS) entry which is preliminary data.</text>
</comment>
<accession>A0A919PT32</accession>
<feature type="region of interest" description="Disordered" evidence="1">
    <location>
        <begin position="139"/>
        <end position="166"/>
    </location>
</feature>
<organism evidence="4 5">
    <name type="scientific">Dactylosporangium siamense</name>
    <dbReference type="NCBI Taxonomy" id="685454"/>
    <lineage>
        <taxon>Bacteria</taxon>
        <taxon>Bacillati</taxon>
        <taxon>Actinomycetota</taxon>
        <taxon>Actinomycetes</taxon>
        <taxon>Micromonosporales</taxon>
        <taxon>Micromonosporaceae</taxon>
        <taxon>Dactylosporangium</taxon>
    </lineage>
</organism>
<dbReference type="SUPFAM" id="SSF53756">
    <property type="entry name" value="UDP-Glycosyltransferase/glycogen phosphorylase"/>
    <property type="match status" value="1"/>
</dbReference>
<feature type="domain" description="Glycosyl transferase family 28 C-terminal" evidence="3">
    <location>
        <begin position="557"/>
        <end position="693"/>
    </location>
</feature>
<dbReference type="GO" id="GO:0047372">
    <property type="term" value="F:monoacylglycerol lipase activity"/>
    <property type="evidence" value="ECO:0007669"/>
    <property type="project" value="TreeGrafter"/>
</dbReference>